<dbReference type="PANTHER" id="PTHR35011">
    <property type="entry name" value="2,3-DIKETO-L-GULONATE TRAP TRANSPORTER SMALL PERMEASE PROTEIN YIAM"/>
    <property type="match status" value="1"/>
</dbReference>
<dbReference type="InterPro" id="IPR055348">
    <property type="entry name" value="DctQ"/>
</dbReference>
<evidence type="ECO:0000313" key="12">
    <source>
        <dbReference type="Proteomes" id="UP000028252"/>
    </source>
</evidence>
<comment type="similarity">
    <text evidence="8 9">Belongs to the TRAP transporter small permease family.</text>
</comment>
<evidence type="ECO:0000256" key="7">
    <source>
        <dbReference type="ARBA" id="ARBA00023136"/>
    </source>
</evidence>
<dbReference type="AlphaFoldDB" id="A0A081G396"/>
<sequence length="183" mass="19999">MNAAVRAEPRSLSAYAGVLSENLARLVDKLCLVLLVALILDVWLGMLARTSFFPFPLTFTEELARYLMIWLALLAVSSAVSRRQHIGMLFVFELLPSQLHKPLLVGLDLLALAFFGFLFYYGLSFAGDGANRVTMIYGLSKFIPFASVPVATGLACVQILLSAVRDMSNEHAEPGSADVQGEE</sequence>
<evidence type="ECO:0000256" key="1">
    <source>
        <dbReference type="ARBA" id="ARBA00004429"/>
    </source>
</evidence>
<accession>A0A081G396</accession>
<keyword evidence="7 9" id="KW-0472">Membrane</keyword>
<comment type="subcellular location">
    <subcellularLocation>
        <location evidence="1 9">Cell inner membrane</location>
        <topology evidence="1 9">Multi-pass membrane protein</topology>
    </subcellularLocation>
</comment>
<evidence type="ECO:0000313" key="11">
    <source>
        <dbReference type="EMBL" id="KEA65251.1"/>
    </source>
</evidence>
<dbReference type="PANTHER" id="PTHR35011:SF10">
    <property type="entry name" value="TRAP TRANSPORTER SMALL PERMEASE PROTEIN"/>
    <property type="match status" value="1"/>
</dbReference>
<dbReference type="Proteomes" id="UP000028252">
    <property type="component" value="Unassembled WGS sequence"/>
</dbReference>
<dbReference type="GO" id="GO:0005886">
    <property type="term" value="C:plasma membrane"/>
    <property type="evidence" value="ECO:0007669"/>
    <property type="project" value="UniProtKB-SubCell"/>
</dbReference>
<keyword evidence="3" id="KW-1003">Cell membrane</keyword>
<dbReference type="OrthoDB" id="2085311at2"/>
<evidence type="ECO:0000256" key="3">
    <source>
        <dbReference type="ARBA" id="ARBA00022475"/>
    </source>
</evidence>
<evidence type="ECO:0000259" key="10">
    <source>
        <dbReference type="Pfam" id="PF04290"/>
    </source>
</evidence>
<keyword evidence="2 9" id="KW-0813">Transport</keyword>
<evidence type="ECO:0000256" key="9">
    <source>
        <dbReference type="RuleBase" id="RU369079"/>
    </source>
</evidence>
<evidence type="ECO:0000256" key="8">
    <source>
        <dbReference type="ARBA" id="ARBA00038436"/>
    </source>
</evidence>
<feature type="transmembrane region" description="Helical" evidence="9">
    <location>
        <begin position="63"/>
        <end position="81"/>
    </location>
</feature>
<feature type="domain" description="Tripartite ATP-independent periplasmic transporters DctQ component" evidence="10">
    <location>
        <begin position="44"/>
        <end position="167"/>
    </location>
</feature>
<dbReference type="RefSeq" id="WP_051692376.1">
    <property type="nucleotide sequence ID" value="NZ_JMQN01000012.1"/>
</dbReference>
<keyword evidence="12" id="KW-1185">Reference proteome</keyword>
<dbReference type="GO" id="GO:0015740">
    <property type="term" value="P:C4-dicarboxylate transport"/>
    <property type="evidence" value="ECO:0007669"/>
    <property type="project" value="TreeGrafter"/>
</dbReference>
<reference evidence="11 12" key="1">
    <citation type="submission" date="2014-04" db="EMBL/GenBank/DDBJ databases">
        <title>Marinobacterium kochiensis sp. nov., isolated from sediment sample collected from Kochi backwaters in Kerala, India.</title>
        <authorList>
            <person name="Singh A."/>
            <person name="Pinnaka A.K."/>
        </authorList>
    </citation>
    <scope>NUCLEOTIDE SEQUENCE [LARGE SCALE GENOMIC DNA]</scope>
    <source>
        <strain evidence="11 12">AK27</strain>
    </source>
</reference>
<dbReference type="STRING" id="1232683.ADIMK_0573"/>
<keyword evidence="4 9" id="KW-0997">Cell inner membrane</keyword>
<evidence type="ECO:0000256" key="4">
    <source>
        <dbReference type="ARBA" id="ARBA00022519"/>
    </source>
</evidence>
<name>A0A081G396_9GAMM</name>
<dbReference type="Pfam" id="PF04290">
    <property type="entry name" value="DctQ"/>
    <property type="match status" value="1"/>
</dbReference>
<dbReference type="PATRIC" id="fig|1232683.4.peg.565"/>
<proteinExistence type="inferred from homology"/>
<feature type="transmembrane region" description="Helical" evidence="9">
    <location>
        <begin position="142"/>
        <end position="161"/>
    </location>
</feature>
<comment type="function">
    <text evidence="9">Part of the tripartite ATP-independent periplasmic (TRAP) transport system.</text>
</comment>
<protein>
    <recommendedName>
        <fullName evidence="9">TRAP transporter small permease protein</fullName>
    </recommendedName>
</protein>
<evidence type="ECO:0000256" key="2">
    <source>
        <dbReference type="ARBA" id="ARBA00022448"/>
    </source>
</evidence>
<organism evidence="11 12">
    <name type="scientific">Marinobacterium lacunae</name>
    <dbReference type="NCBI Taxonomy" id="1232683"/>
    <lineage>
        <taxon>Bacteria</taxon>
        <taxon>Pseudomonadati</taxon>
        <taxon>Pseudomonadota</taxon>
        <taxon>Gammaproteobacteria</taxon>
        <taxon>Oceanospirillales</taxon>
        <taxon>Oceanospirillaceae</taxon>
        <taxon>Marinobacterium</taxon>
    </lineage>
</organism>
<comment type="subunit">
    <text evidence="9">The complex comprises the extracytoplasmic solute receptor protein and the two transmembrane proteins.</text>
</comment>
<feature type="transmembrane region" description="Helical" evidence="9">
    <location>
        <begin position="30"/>
        <end position="48"/>
    </location>
</feature>
<keyword evidence="6 9" id="KW-1133">Transmembrane helix</keyword>
<evidence type="ECO:0000256" key="5">
    <source>
        <dbReference type="ARBA" id="ARBA00022692"/>
    </source>
</evidence>
<dbReference type="EMBL" id="JMQN01000012">
    <property type="protein sequence ID" value="KEA65251.1"/>
    <property type="molecule type" value="Genomic_DNA"/>
</dbReference>
<dbReference type="eggNOG" id="COG3090">
    <property type="taxonomic scope" value="Bacteria"/>
</dbReference>
<gene>
    <name evidence="11" type="ORF">ADIMK_0573</name>
</gene>
<feature type="transmembrane region" description="Helical" evidence="9">
    <location>
        <begin position="102"/>
        <end position="122"/>
    </location>
</feature>
<dbReference type="InterPro" id="IPR007387">
    <property type="entry name" value="TRAP_DctQ"/>
</dbReference>
<keyword evidence="5 9" id="KW-0812">Transmembrane</keyword>
<evidence type="ECO:0000256" key="6">
    <source>
        <dbReference type="ARBA" id="ARBA00022989"/>
    </source>
</evidence>
<dbReference type="GO" id="GO:0022857">
    <property type="term" value="F:transmembrane transporter activity"/>
    <property type="evidence" value="ECO:0007669"/>
    <property type="project" value="UniProtKB-UniRule"/>
</dbReference>
<comment type="caution">
    <text evidence="11">The sequence shown here is derived from an EMBL/GenBank/DDBJ whole genome shotgun (WGS) entry which is preliminary data.</text>
</comment>